<organism evidence="1 2">
    <name type="scientific">Anaeroselena agilis</name>
    <dbReference type="NCBI Taxonomy" id="3063788"/>
    <lineage>
        <taxon>Bacteria</taxon>
        <taxon>Bacillati</taxon>
        <taxon>Bacillota</taxon>
        <taxon>Negativicutes</taxon>
        <taxon>Acetonemataceae</taxon>
        <taxon>Anaeroselena</taxon>
    </lineage>
</organism>
<reference evidence="1 2" key="1">
    <citation type="submission" date="2023-07" db="EMBL/GenBank/DDBJ databases">
        <title>The novel representative of Negativicutes class, Anaeroselena agilis gen. nov. sp. nov.</title>
        <authorList>
            <person name="Prokofeva M.I."/>
            <person name="Elcheninov A.G."/>
            <person name="Klyukina A."/>
            <person name="Kublanov I.V."/>
            <person name="Frolov E.N."/>
            <person name="Podosokorskaya O.A."/>
        </authorList>
    </citation>
    <scope>NUCLEOTIDE SEQUENCE [LARGE SCALE GENOMIC DNA]</scope>
    <source>
        <strain evidence="1 2">4137-cl</strain>
    </source>
</reference>
<accession>A0ABU3NWS1</accession>
<protein>
    <submittedName>
        <fullName evidence="1">Flagellin lysine-N-methylase</fullName>
        <ecNumber evidence="1">2.1.1.-</ecNumber>
    </submittedName>
</protein>
<dbReference type="Proteomes" id="UP001254848">
    <property type="component" value="Unassembled WGS sequence"/>
</dbReference>
<keyword evidence="1" id="KW-0282">Flagellum</keyword>
<dbReference type="EC" id="2.1.1.-" evidence="1"/>
<dbReference type="GO" id="GO:0008168">
    <property type="term" value="F:methyltransferase activity"/>
    <property type="evidence" value="ECO:0007669"/>
    <property type="project" value="UniProtKB-KW"/>
</dbReference>
<dbReference type="NCBIfam" id="NF038110">
    <property type="entry name" value="Lys_methyl_FliB"/>
    <property type="match status" value="1"/>
</dbReference>
<dbReference type="GO" id="GO:0032259">
    <property type="term" value="P:methylation"/>
    <property type="evidence" value="ECO:0007669"/>
    <property type="project" value="UniProtKB-KW"/>
</dbReference>
<name>A0ABU3NWS1_9FIRM</name>
<sequence length="313" mass="34827">MYIYLDIVPHFTCACCGRCCRNDWLVTVDEAGYERNRAFFAQSGRAGEFAAAFRPLAGRRAAGEFAAINKRADGGCWFLRKDNLCLLHREAGHEHLDEVCRLFPRYPIRTARGVEVTLSFSCPEVVRLAARTEPLEVVRAEEPPTNIEADSFTAEVFPRQQPQDSVLGFYFELERHFIDIMQCRGLTVAQRLDFLAATAAALDSLPRSPDTGRAVDRLIRGNYDRLDEAEGSGCAGPGPSAILLEHFFVNLIFKKVFYLHGLAGATRLLGALGRRLAAAARTDNLERVKAAVMAAEFEYCHNRVALQRIVAGK</sequence>
<keyword evidence="1" id="KW-0969">Cilium</keyword>
<comment type="caution">
    <text evidence="1">The sequence shown here is derived from an EMBL/GenBank/DDBJ whole genome shotgun (WGS) entry which is preliminary data.</text>
</comment>
<evidence type="ECO:0000313" key="1">
    <source>
        <dbReference type="EMBL" id="MDT8901250.1"/>
    </source>
</evidence>
<keyword evidence="1" id="KW-0489">Methyltransferase</keyword>
<keyword evidence="1" id="KW-0966">Cell projection</keyword>
<evidence type="ECO:0000313" key="2">
    <source>
        <dbReference type="Proteomes" id="UP001254848"/>
    </source>
</evidence>
<keyword evidence="2" id="KW-1185">Reference proteome</keyword>
<dbReference type="EMBL" id="JAUOZS010000001">
    <property type="protein sequence ID" value="MDT8901250.1"/>
    <property type="molecule type" value="Genomic_DNA"/>
</dbReference>
<keyword evidence="1" id="KW-0808">Transferase</keyword>
<dbReference type="RefSeq" id="WP_413779768.1">
    <property type="nucleotide sequence ID" value="NZ_JAUOZS010000001.1"/>
</dbReference>
<gene>
    <name evidence="1" type="primary">fliB</name>
    <name evidence="1" type="ORF">Q4T40_08380</name>
</gene>
<proteinExistence type="predicted"/>